<sequence>MRVDETSLSCHVVWGLTD</sequence>
<reference evidence="1" key="1">
    <citation type="submission" date="2014-11" db="EMBL/GenBank/DDBJ databases">
        <authorList>
            <person name="Amaro Gonzalez C."/>
        </authorList>
    </citation>
    <scope>NUCLEOTIDE SEQUENCE</scope>
</reference>
<dbReference type="AlphaFoldDB" id="A0A0E9TK88"/>
<protein>
    <submittedName>
        <fullName evidence="1">Uncharacterized protein</fullName>
    </submittedName>
</protein>
<accession>A0A0E9TK88</accession>
<evidence type="ECO:0000313" key="1">
    <source>
        <dbReference type="EMBL" id="JAH54011.1"/>
    </source>
</evidence>
<proteinExistence type="predicted"/>
<organism evidence="1">
    <name type="scientific">Anguilla anguilla</name>
    <name type="common">European freshwater eel</name>
    <name type="synonym">Muraena anguilla</name>
    <dbReference type="NCBI Taxonomy" id="7936"/>
    <lineage>
        <taxon>Eukaryota</taxon>
        <taxon>Metazoa</taxon>
        <taxon>Chordata</taxon>
        <taxon>Craniata</taxon>
        <taxon>Vertebrata</taxon>
        <taxon>Euteleostomi</taxon>
        <taxon>Actinopterygii</taxon>
        <taxon>Neopterygii</taxon>
        <taxon>Teleostei</taxon>
        <taxon>Anguilliformes</taxon>
        <taxon>Anguillidae</taxon>
        <taxon>Anguilla</taxon>
    </lineage>
</organism>
<dbReference type="EMBL" id="GBXM01054566">
    <property type="protein sequence ID" value="JAH54011.1"/>
    <property type="molecule type" value="Transcribed_RNA"/>
</dbReference>
<reference evidence="1" key="2">
    <citation type="journal article" date="2015" name="Fish Shellfish Immunol.">
        <title>Early steps in the European eel (Anguilla anguilla)-Vibrio vulnificus interaction in the gills: Role of the RtxA13 toxin.</title>
        <authorList>
            <person name="Callol A."/>
            <person name="Pajuelo D."/>
            <person name="Ebbesson L."/>
            <person name="Teles M."/>
            <person name="MacKenzie S."/>
            <person name="Amaro C."/>
        </authorList>
    </citation>
    <scope>NUCLEOTIDE SEQUENCE</scope>
</reference>
<name>A0A0E9TK88_ANGAN</name>